<comment type="similarity">
    <text evidence="4">Belongs to the BZZ1 family.</text>
</comment>
<gene>
    <name evidence="11" type="ORF">BRENAR_LOCUS3527</name>
</gene>
<dbReference type="SUPFAM" id="SSF103657">
    <property type="entry name" value="BAR/IMD domain-like"/>
    <property type="match status" value="1"/>
</dbReference>
<evidence type="ECO:0000256" key="5">
    <source>
        <dbReference type="ARBA" id="ARBA00074946"/>
    </source>
</evidence>
<dbReference type="OrthoDB" id="8783038at2759"/>
<dbReference type="PANTHER" id="PTHR15735:SF21">
    <property type="entry name" value="PROTEIN NERVOUS WRECK"/>
    <property type="match status" value="1"/>
</dbReference>
<dbReference type="GO" id="GO:0045010">
    <property type="term" value="P:actin nucleation"/>
    <property type="evidence" value="ECO:0007669"/>
    <property type="project" value="UniProtKB-ARBA"/>
</dbReference>
<dbReference type="InterPro" id="IPR035459">
    <property type="entry name" value="Bzz1_SH3_1"/>
</dbReference>
<dbReference type="GO" id="GO:0030833">
    <property type="term" value="P:regulation of actin filament polymerization"/>
    <property type="evidence" value="ECO:0007669"/>
    <property type="project" value="TreeGrafter"/>
</dbReference>
<evidence type="ECO:0000256" key="3">
    <source>
        <dbReference type="ARBA" id="ARBA00054085"/>
    </source>
</evidence>
<evidence type="ECO:0000256" key="1">
    <source>
        <dbReference type="ARBA" id="ARBA00022443"/>
    </source>
</evidence>
<feature type="domain" description="SH3" evidence="9">
    <location>
        <begin position="570"/>
        <end position="628"/>
    </location>
</feature>
<keyword evidence="12" id="KW-1185">Reference proteome</keyword>
<dbReference type="PROSITE" id="PS50002">
    <property type="entry name" value="SH3"/>
    <property type="match status" value="2"/>
</dbReference>
<keyword evidence="2 7" id="KW-0175">Coiled coil</keyword>
<dbReference type="FunCoup" id="A0A448YPJ1">
    <property type="interactions" value="361"/>
</dbReference>
<sequence length="628" mass="70401">MEDISIGNEIKDGYKRTDKWLKGNLTWLSEIEDFYRQRATIEKEYAEKLRQLASEAFKKKSRVSSIVSVGENPLITPGSLETASMVAWTEILTQAENIAKQKTQLARDFESRIAGDINRTQARYETIRTRWKAANDELTQTRDKNYDEVKALKKAYDDSCQAMESQRSKAERGGGQGRNQEKFEKREAEMNVAKNNYLVKINVANRLKDKYYYQDVPEILDGLQGVNEVKVSRMNTIWLSAAYLERQCNDKIDGFLKAEDEVVKQNLPRLDTAMYVKHNMGGWSEPKDFLFEPSPIWHDDETMAVEGSRELEALKMKLNESSATYEKFEEICRDEKQTVAEMLDQRNQLLGDSFKEVKIKKKEDYLKFDDLLGKSIGALQRFADDDTKRVSAEVEIEVIQTATEGKDMTMSRPVVVEKKSRFGLFKRKGRATGTDDASDDMRSLASSVSHVSITPGNSKSRVFGGIGRKLISGLRGESVSSASSSGLAMAKVKFAYEATDESELTVVVGETLPVTEIDDGSGWTQVQNGSGAKGLVPTSYLEIEQSSQSPQSSFSTKKVGPKVAPRRGAKKVKYMQVLYDYSPRGDDEMAVQAGDKVMVVSADEGSGWTEGELNGERGLFPTSYAKNV</sequence>
<evidence type="ECO:0000256" key="6">
    <source>
        <dbReference type="PROSITE-ProRule" id="PRU00192"/>
    </source>
</evidence>
<evidence type="ECO:0000256" key="7">
    <source>
        <dbReference type="PROSITE-ProRule" id="PRU01077"/>
    </source>
</evidence>
<keyword evidence="1 6" id="KW-0728">SH3 domain</keyword>
<dbReference type="AlphaFoldDB" id="A0A448YPJ1"/>
<evidence type="ECO:0000313" key="11">
    <source>
        <dbReference type="EMBL" id="VEU22796.1"/>
    </source>
</evidence>
<dbReference type="GO" id="GO:0030864">
    <property type="term" value="C:cortical actin cytoskeleton"/>
    <property type="evidence" value="ECO:0007669"/>
    <property type="project" value="UniProtKB-ARBA"/>
</dbReference>
<dbReference type="InParanoid" id="A0A448YPJ1"/>
<organism evidence="11 12">
    <name type="scientific">Brettanomyces naardenensis</name>
    <name type="common">Yeast</name>
    <dbReference type="NCBI Taxonomy" id="13370"/>
    <lineage>
        <taxon>Eukaryota</taxon>
        <taxon>Fungi</taxon>
        <taxon>Dikarya</taxon>
        <taxon>Ascomycota</taxon>
        <taxon>Saccharomycotina</taxon>
        <taxon>Pichiomycetes</taxon>
        <taxon>Pichiales</taxon>
        <taxon>Pichiaceae</taxon>
        <taxon>Brettanomyces</taxon>
    </lineage>
</organism>
<evidence type="ECO:0000259" key="9">
    <source>
        <dbReference type="PROSITE" id="PS50002"/>
    </source>
</evidence>
<dbReference type="InterPro" id="IPR036028">
    <property type="entry name" value="SH3-like_dom_sf"/>
</dbReference>
<feature type="domain" description="SH3" evidence="9">
    <location>
        <begin position="485"/>
        <end position="546"/>
    </location>
</feature>
<dbReference type="PANTHER" id="PTHR15735">
    <property type="entry name" value="FCH AND DOUBLE SH3 DOMAINS PROTEIN"/>
    <property type="match status" value="1"/>
</dbReference>
<dbReference type="Pfam" id="PF14604">
    <property type="entry name" value="SH3_9"/>
    <property type="match status" value="2"/>
</dbReference>
<evidence type="ECO:0000256" key="2">
    <source>
        <dbReference type="ARBA" id="ARBA00023054"/>
    </source>
</evidence>
<comment type="function">
    <text evidence="3">Plays a role in endocytosis and trafficking to the vacuole. Functions with type I myosins to restore polarity of the actin cytoskeleton after NaCl stress.</text>
</comment>
<dbReference type="Gene3D" id="2.30.30.40">
    <property type="entry name" value="SH3 Domains"/>
    <property type="match status" value="2"/>
</dbReference>
<evidence type="ECO:0000256" key="8">
    <source>
        <dbReference type="SAM" id="MobiDB-lite"/>
    </source>
</evidence>
<dbReference type="CDD" id="cd11912">
    <property type="entry name" value="SH3_Bzz1_1"/>
    <property type="match status" value="1"/>
</dbReference>
<protein>
    <recommendedName>
        <fullName evidence="5">Protein BZZ1</fullName>
    </recommendedName>
</protein>
<proteinExistence type="inferred from homology"/>
<dbReference type="SMART" id="SM00326">
    <property type="entry name" value="SH3"/>
    <property type="match status" value="2"/>
</dbReference>
<dbReference type="Proteomes" id="UP000290900">
    <property type="component" value="Unassembled WGS sequence"/>
</dbReference>
<evidence type="ECO:0000256" key="4">
    <source>
        <dbReference type="ARBA" id="ARBA00061387"/>
    </source>
</evidence>
<dbReference type="Pfam" id="PF00611">
    <property type="entry name" value="FCH"/>
    <property type="match status" value="1"/>
</dbReference>
<dbReference type="Gene3D" id="1.20.1270.60">
    <property type="entry name" value="Arfaptin homology (AH) domain/BAR domain"/>
    <property type="match status" value="1"/>
</dbReference>
<dbReference type="InterPro" id="IPR031160">
    <property type="entry name" value="F_BAR_dom"/>
</dbReference>
<dbReference type="FunFam" id="1.20.1270.60:FF:000060">
    <property type="entry name" value="Actin polymerization protein Bzz1"/>
    <property type="match status" value="1"/>
</dbReference>
<reference evidence="11 12" key="1">
    <citation type="submission" date="2018-12" db="EMBL/GenBank/DDBJ databases">
        <authorList>
            <person name="Tiukova I."/>
            <person name="Dainat J."/>
        </authorList>
    </citation>
    <scope>NUCLEOTIDE SEQUENCE [LARGE SCALE GENOMIC DNA]</scope>
</reference>
<evidence type="ECO:0000259" key="10">
    <source>
        <dbReference type="PROSITE" id="PS51741"/>
    </source>
</evidence>
<evidence type="ECO:0000313" key="12">
    <source>
        <dbReference type="Proteomes" id="UP000290900"/>
    </source>
</evidence>
<dbReference type="PROSITE" id="PS51741">
    <property type="entry name" value="F_BAR"/>
    <property type="match status" value="1"/>
</dbReference>
<dbReference type="InterPro" id="IPR027267">
    <property type="entry name" value="AH/BAR_dom_sf"/>
</dbReference>
<dbReference type="STRING" id="13370.A0A448YPJ1"/>
<feature type="domain" description="F-BAR" evidence="10">
    <location>
        <begin position="4"/>
        <end position="271"/>
    </location>
</feature>
<dbReference type="SUPFAM" id="SSF50044">
    <property type="entry name" value="SH3-domain"/>
    <property type="match status" value="2"/>
</dbReference>
<dbReference type="InterPro" id="IPR001452">
    <property type="entry name" value="SH3_domain"/>
</dbReference>
<accession>A0A448YPJ1</accession>
<dbReference type="InterPro" id="IPR001060">
    <property type="entry name" value="FCH_dom"/>
</dbReference>
<name>A0A448YPJ1_BRENA</name>
<dbReference type="SMART" id="SM00055">
    <property type="entry name" value="FCH"/>
    <property type="match status" value="1"/>
</dbReference>
<feature type="region of interest" description="Disordered" evidence="8">
    <location>
        <begin position="162"/>
        <end position="182"/>
    </location>
</feature>
<dbReference type="EMBL" id="CAACVR010000028">
    <property type="protein sequence ID" value="VEU22796.1"/>
    <property type="molecule type" value="Genomic_DNA"/>
</dbReference>